<keyword evidence="1" id="KW-0472">Membrane</keyword>
<keyword evidence="1" id="KW-0812">Transmembrane</keyword>
<gene>
    <name evidence="2" type="ORF">ACFQ08_16660</name>
</gene>
<organism evidence="2 3">
    <name type="scientific">Streptosporangium algeriense</name>
    <dbReference type="NCBI Taxonomy" id="1682748"/>
    <lineage>
        <taxon>Bacteria</taxon>
        <taxon>Bacillati</taxon>
        <taxon>Actinomycetota</taxon>
        <taxon>Actinomycetes</taxon>
        <taxon>Streptosporangiales</taxon>
        <taxon>Streptosporangiaceae</taxon>
        <taxon>Streptosporangium</taxon>
    </lineage>
</organism>
<evidence type="ECO:0000256" key="1">
    <source>
        <dbReference type="SAM" id="Phobius"/>
    </source>
</evidence>
<dbReference type="EMBL" id="JBHTHX010000536">
    <property type="protein sequence ID" value="MFD0886178.1"/>
    <property type="molecule type" value="Genomic_DNA"/>
</dbReference>
<sequence>GLLAVAAIPPLAGLTGDAFHSPAVFTAGFRTTMLAAAAMMAAAAVTTFLTIRQNVLATAPAPHPSCPVEAPQLGER</sequence>
<proteinExistence type="predicted"/>
<dbReference type="Proteomes" id="UP001597024">
    <property type="component" value="Unassembled WGS sequence"/>
</dbReference>
<reference evidence="3" key="1">
    <citation type="journal article" date="2019" name="Int. J. Syst. Evol. Microbiol.">
        <title>The Global Catalogue of Microorganisms (GCM) 10K type strain sequencing project: providing services to taxonomists for standard genome sequencing and annotation.</title>
        <authorList>
            <consortium name="The Broad Institute Genomics Platform"/>
            <consortium name="The Broad Institute Genome Sequencing Center for Infectious Disease"/>
            <person name="Wu L."/>
            <person name="Ma J."/>
        </authorList>
    </citation>
    <scope>NUCLEOTIDE SEQUENCE [LARGE SCALE GENOMIC DNA]</scope>
    <source>
        <strain evidence="3">CCUG 62974</strain>
    </source>
</reference>
<evidence type="ECO:0000313" key="3">
    <source>
        <dbReference type="Proteomes" id="UP001597024"/>
    </source>
</evidence>
<name>A0ABW3DU08_9ACTN</name>
<feature type="non-terminal residue" evidence="2">
    <location>
        <position position="1"/>
    </location>
</feature>
<comment type="caution">
    <text evidence="2">The sequence shown here is derived from an EMBL/GenBank/DDBJ whole genome shotgun (WGS) entry which is preliminary data.</text>
</comment>
<evidence type="ECO:0000313" key="2">
    <source>
        <dbReference type="EMBL" id="MFD0886178.1"/>
    </source>
</evidence>
<accession>A0ABW3DU08</accession>
<keyword evidence="1" id="KW-1133">Transmembrane helix</keyword>
<feature type="transmembrane region" description="Helical" evidence="1">
    <location>
        <begin position="28"/>
        <end position="51"/>
    </location>
</feature>
<keyword evidence="3" id="KW-1185">Reference proteome</keyword>
<protein>
    <submittedName>
        <fullName evidence="2">MFS transporter</fullName>
    </submittedName>
</protein>